<dbReference type="CDD" id="cd06662">
    <property type="entry name" value="SURF1"/>
    <property type="match status" value="1"/>
</dbReference>
<dbReference type="Pfam" id="PF02104">
    <property type="entry name" value="SURF1"/>
    <property type="match status" value="1"/>
</dbReference>
<comment type="similarity">
    <text evidence="2 6">Belongs to the SURF1 family.</text>
</comment>
<dbReference type="OrthoDB" id="9789940at2"/>
<dbReference type="EMBL" id="BAEN01000068">
    <property type="protein sequence ID" value="GAC16298.1"/>
    <property type="molecule type" value="Genomic_DNA"/>
</dbReference>
<name>K6YI90_9ALTE</name>
<sequence>MANKSNLPKHPYFATFLVLVAVIILCSLGVWQLQRAQQKEVRLQQIELRKSNNPLALEDVLGQQDKRDLPIRFTGKLMVNKPFLLDNRIENGQVGFHVLVPASTDLGVVLVNLGWIKSGQYRDKLPKFDLPAYSQVFYGTSAVPTVNPMVTETAAMSDNWPILLQSIDLSLISTFIDADLLPMVLQLDPEHPIGFSRNWVAVVMAPEKHYAYAVQWFALAIACVIIYIVALRKRKIRKDV</sequence>
<keyword evidence="4 6" id="KW-1133">Transmembrane helix</keyword>
<reference evidence="7 8" key="1">
    <citation type="journal article" date="2017" name="Antonie Van Leeuwenhoek">
        <title>Rhizobium rhizosphaerae sp. nov., a novel species isolated from rice rhizosphere.</title>
        <authorList>
            <person name="Zhao J.J."/>
            <person name="Zhang J."/>
            <person name="Zhang R.J."/>
            <person name="Zhang C.W."/>
            <person name="Yin H.Q."/>
            <person name="Zhang X.X."/>
        </authorList>
    </citation>
    <scope>NUCLEOTIDE SEQUENCE [LARGE SCALE GENOMIC DNA]</scope>
    <source>
        <strain evidence="7 8">E3</strain>
    </source>
</reference>
<evidence type="ECO:0000256" key="1">
    <source>
        <dbReference type="ARBA" id="ARBA00004370"/>
    </source>
</evidence>
<evidence type="ECO:0000256" key="5">
    <source>
        <dbReference type="ARBA" id="ARBA00023136"/>
    </source>
</evidence>
<keyword evidence="8" id="KW-1185">Reference proteome</keyword>
<dbReference type="GO" id="GO:0005886">
    <property type="term" value="C:plasma membrane"/>
    <property type="evidence" value="ECO:0007669"/>
    <property type="project" value="UniProtKB-SubCell"/>
</dbReference>
<dbReference type="InterPro" id="IPR045214">
    <property type="entry name" value="Surf1/Surf4"/>
</dbReference>
<accession>K6YI90</accession>
<dbReference type="Proteomes" id="UP000006334">
    <property type="component" value="Unassembled WGS sequence"/>
</dbReference>
<comment type="subcellular location">
    <subcellularLocation>
        <location evidence="6">Cell membrane</location>
        <topology evidence="6">Multi-pass membrane protein</topology>
    </subcellularLocation>
    <subcellularLocation>
        <location evidence="1">Membrane</location>
    </subcellularLocation>
</comment>
<keyword evidence="5 6" id="KW-0472">Membrane</keyword>
<comment type="caution">
    <text evidence="7">The sequence shown here is derived from an EMBL/GenBank/DDBJ whole genome shotgun (WGS) entry which is preliminary data.</text>
</comment>
<proteinExistence type="inferred from homology"/>
<dbReference type="RefSeq" id="WP_008846100.1">
    <property type="nucleotide sequence ID" value="NZ_BAEN01000068.1"/>
</dbReference>
<dbReference type="AlphaFoldDB" id="K6YI90"/>
<dbReference type="eggNOG" id="COG3346">
    <property type="taxonomic scope" value="Bacteria"/>
</dbReference>
<protein>
    <recommendedName>
        <fullName evidence="6">SURF1-like protein</fullName>
    </recommendedName>
</protein>
<dbReference type="PANTHER" id="PTHR23427:SF2">
    <property type="entry name" value="SURFEIT LOCUS PROTEIN 1"/>
    <property type="match status" value="1"/>
</dbReference>
<evidence type="ECO:0000256" key="3">
    <source>
        <dbReference type="ARBA" id="ARBA00022692"/>
    </source>
</evidence>
<evidence type="ECO:0000256" key="4">
    <source>
        <dbReference type="ARBA" id="ARBA00022989"/>
    </source>
</evidence>
<keyword evidence="3 6" id="KW-0812">Transmembrane</keyword>
<keyword evidence="6" id="KW-1003">Cell membrane</keyword>
<gene>
    <name evidence="7" type="ORF">GLIP_3687</name>
</gene>
<feature type="transmembrane region" description="Helical" evidence="6">
    <location>
        <begin position="210"/>
        <end position="230"/>
    </location>
</feature>
<evidence type="ECO:0000256" key="2">
    <source>
        <dbReference type="ARBA" id="ARBA00007165"/>
    </source>
</evidence>
<dbReference type="PANTHER" id="PTHR23427">
    <property type="entry name" value="SURFEIT LOCUS PROTEIN"/>
    <property type="match status" value="1"/>
</dbReference>
<dbReference type="InterPro" id="IPR002994">
    <property type="entry name" value="Surf1/Shy1"/>
</dbReference>
<dbReference type="STRING" id="1127673.GLIP_3687"/>
<dbReference type="PROSITE" id="PS50895">
    <property type="entry name" value="SURF1"/>
    <property type="match status" value="1"/>
</dbReference>
<evidence type="ECO:0000313" key="8">
    <source>
        <dbReference type="Proteomes" id="UP000006334"/>
    </source>
</evidence>
<evidence type="ECO:0000256" key="6">
    <source>
        <dbReference type="RuleBase" id="RU363076"/>
    </source>
</evidence>
<organism evidence="7 8">
    <name type="scientific">Aliiglaciecola lipolytica E3</name>
    <dbReference type="NCBI Taxonomy" id="1127673"/>
    <lineage>
        <taxon>Bacteria</taxon>
        <taxon>Pseudomonadati</taxon>
        <taxon>Pseudomonadota</taxon>
        <taxon>Gammaproteobacteria</taxon>
        <taxon>Alteromonadales</taxon>
        <taxon>Alteromonadaceae</taxon>
        <taxon>Aliiglaciecola</taxon>
    </lineage>
</organism>
<feature type="transmembrane region" description="Helical" evidence="6">
    <location>
        <begin position="12"/>
        <end position="33"/>
    </location>
</feature>
<evidence type="ECO:0000313" key="7">
    <source>
        <dbReference type="EMBL" id="GAC16298.1"/>
    </source>
</evidence>